<dbReference type="PANTHER" id="PTHR22683:SF1">
    <property type="entry name" value="TYPE VII SECRETION SYSTEM PROTEIN ESSC"/>
    <property type="match status" value="1"/>
</dbReference>
<reference evidence="10" key="1">
    <citation type="journal article" date="2019" name="Int. J. Syst. Evol. Microbiol.">
        <title>The Global Catalogue of Microorganisms (GCM) 10K type strain sequencing project: providing services to taxonomists for standard genome sequencing and annotation.</title>
        <authorList>
            <consortium name="The Broad Institute Genomics Platform"/>
            <consortium name="The Broad Institute Genome Sequencing Center for Infectious Disease"/>
            <person name="Wu L."/>
            <person name="Ma J."/>
        </authorList>
    </citation>
    <scope>NUCLEOTIDE SEQUENCE [LARGE SCALE GENOMIC DNA]</scope>
    <source>
        <strain evidence="10">JCM 15921</strain>
    </source>
</reference>
<dbReference type="CDD" id="cd01127">
    <property type="entry name" value="TrwB_TraG_TraD_VirD4"/>
    <property type="match status" value="1"/>
</dbReference>
<dbReference type="PROSITE" id="PS50006">
    <property type="entry name" value="FHA_DOMAIN"/>
    <property type="match status" value="1"/>
</dbReference>
<keyword evidence="6" id="KW-1133">Transmembrane helix</keyword>
<evidence type="ECO:0000256" key="4">
    <source>
        <dbReference type="PROSITE-ProRule" id="PRU00289"/>
    </source>
</evidence>
<dbReference type="Pfam" id="PF00498">
    <property type="entry name" value="FHA"/>
    <property type="match status" value="1"/>
</dbReference>
<dbReference type="Proteomes" id="UP001500102">
    <property type="component" value="Unassembled WGS sequence"/>
</dbReference>
<organism evidence="9 10">
    <name type="scientific">Arthrobacter humicola</name>
    <dbReference type="NCBI Taxonomy" id="409291"/>
    <lineage>
        <taxon>Bacteria</taxon>
        <taxon>Bacillati</taxon>
        <taxon>Actinomycetota</taxon>
        <taxon>Actinomycetes</taxon>
        <taxon>Micrococcales</taxon>
        <taxon>Micrococcaceae</taxon>
        <taxon>Arthrobacter</taxon>
    </lineage>
</organism>
<feature type="transmembrane region" description="Helical" evidence="6">
    <location>
        <begin position="277"/>
        <end position="295"/>
    </location>
</feature>
<evidence type="ECO:0000256" key="3">
    <source>
        <dbReference type="ARBA" id="ARBA00022840"/>
    </source>
</evidence>
<evidence type="ECO:0000256" key="5">
    <source>
        <dbReference type="SAM" id="MobiDB-lite"/>
    </source>
</evidence>
<proteinExistence type="predicted"/>
<dbReference type="InterPro" id="IPR000253">
    <property type="entry name" value="FHA_dom"/>
</dbReference>
<feature type="binding site" evidence="4">
    <location>
        <begin position="647"/>
        <end position="654"/>
    </location>
    <ligand>
        <name>ATP</name>
        <dbReference type="ChEBI" id="CHEBI:30616"/>
    </ligand>
</feature>
<feature type="transmembrane region" description="Helical" evidence="6">
    <location>
        <begin position="254"/>
        <end position="271"/>
    </location>
</feature>
<evidence type="ECO:0008006" key="11">
    <source>
        <dbReference type="Google" id="ProtNLM"/>
    </source>
</evidence>
<dbReference type="SUPFAM" id="SSF49879">
    <property type="entry name" value="SMAD/FHA domain"/>
    <property type="match status" value="1"/>
</dbReference>
<dbReference type="SUPFAM" id="SSF52540">
    <property type="entry name" value="P-loop containing nucleoside triphosphate hydrolases"/>
    <property type="match status" value="1"/>
</dbReference>
<evidence type="ECO:0000256" key="1">
    <source>
        <dbReference type="ARBA" id="ARBA00022553"/>
    </source>
</evidence>
<evidence type="ECO:0000259" key="8">
    <source>
        <dbReference type="PROSITE" id="PS50901"/>
    </source>
</evidence>
<keyword evidence="1" id="KW-0597">Phosphoprotein</keyword>
<dbReference type="Gene3D" id="3.40.50.300">
    <property type="entry name" value="P-loop containing nucleotide triphosphate hydrolases"/>
    <property type="match status" value="2"/>
</dbReference>
<dbReference type="InterPro" id="IPR008984">
    <property type="entry name" value="SMAD_FHA_dom_sf"/>
</dbReference>
<feature type="region of interest" description="Disordered" evidence="5">
    <location>
        <begin position="923"/>
        <end position="945"/>
    </location>
</feature>
<comment type="caution">
    <text evidence="9">The sequence shown here is derived from an EMBL/GenBank/DDBJ whole genome shotgun (WGS) entry which is preliminary data.</text>
</comment>
<name>A0ABP5L8Y0_9MICC</name>
<dbReference type="Pfam" id="PF01580">
    <property type="entry name" value="FtsK_SpoIIIE"/>
    <property type="match status" value="1"/>
</dbReference>
<protein>
    <recommendedName>
        <fullName evidence="11">Cell division protein FtsK</fullName>
    </recommendedName>
</protein>
<evidence type="ECO:0000313" key="10">
    <source>
        <dbReference type="Proteomes" id="UP001500102"/>
    </source>
</evidence>
<dbReference type="Gene3D" id="2.60.200.20">
    <property type="match status" value="1"/>
</dbReference>
<dbReference type="EMBL" id="BAAAQB010000038">
    <property type="protein sequence ID" value="GAA2141511.1"/>
    <property type="molecule type" value="Genomic_DNA"/>
</dbReference>
<keyword evidence="3 4" id="KW-0067">ATP-binding</keyword>
<keyword evidence="6" id="KW-0812">Transmembrane</keyword>
<dbReference type="SMART" id="SM00240">
    <property type="entry name" value="FHA"/>
    <property type="match status" value="1"/>
</dbReference>
<evidence type="ECO:0000256" key="2">
    <source>
        <dbReference type="ARBA" id="ARBA00022741"/>
    </source>
</evidence>
<evidence type="ECO:0000313" key="9">
    <source>
        <dbReference type="EMBL" id="GAA2141511.1"/>
    </source>
</evidence>
<dbReference type="PROSITE" id="PS50901">
    <property type="entry name" value="FTSK"/>
    <property type="match status" value="1"/>
</dbReference>
<keyword evidence="2 4" id="KW-0547">Nucleotide-binding</keyword>
<accession>A0ABP5L8Y0</accession>
<feature type="region of interest" description="Disordered" evidence="5">
    <location>
        <begin position="95"/>
        <end position="123"/>
    </location>
</feature>
<feature type="region of interest" description="Disordered" evidence="5">
    <location>
        <begin position="1436"/>
        <end position="1459"/>
    </location>
</feature>
<keyword evidence="10" id="KW-1185">Reference proteome</keyword>
<dbReference type="InterPro" id="IPR050206">
    <property type="entry name" value="FtsK/SpoIIIE/SftA"/>
</dbReference>
<gene>
    <name evidence="9" type="ORF">GCM10009825_30080</name>
</gene>
<dbReference type="RefSeq" id="WP_344367290.1">
    <property type="nucleotide sequence ID" value="NZ_BAAAQB010000038.1"/>
</dbReference>
<evidence type="ECO:0000256" key="6">
    <source>
        <dbReference type="SAM" id="Phobius"/>
    </source>
</evidence>
<sequence>MIFHCTLVPGTALHGTLTQGTHGSGSTTEGQLIELAVDMPAPCTGADLEAAIARRHGTGELFVRGAPVSAMTVGVAPLVPGAVLIDGAPSTRGSGLAGSGFAGTASPDGSSARSRPRPGHPKPAMLLLAVHSGPGAGTVVALQRGQFRIGRSGTEIQIPDAALSREHARLDVSDSAVTIVDLGSANGTSVDGRKVRAAPVTTASSIRCGDSTMSLRLGPPTEPDAAAASLTAYAGGSVAEPLVVRGTAAPGHRAAVVLAAVLPLLTGIGLALLTGMWMFLAFTAVSAVSVLVPVLSGRRQRRGLAAAIAAAVLQDRDRRRQAAPSAADLVLTSAAEASAPRGASRGEPPGIWLRLGLADQRANIRLEPPESGFRPPALGPAPLTLDPASAVVTIHGPAAAAAGLLRSFILQLAAYPHAGSTCVLLHGAADTLPLAARFLPGVTLSATHAVTAARLAGGPGEGGAHGVLILWDAPWQARKFSAAAGPDVADEDAAERGAAGRAAAGRAAAGTRPTLRHLATAYGWRVIEYLPEQGPDQHPGIVLGRPGALITAEAPPVEFIPDLVPPGVFDRFCRRFNAAGRTPADLPPTVPHRCGLADVLPLAAADISRRWARSRSPAGLGVLVGMGSSGAIRIDVKADGPHFLVAGTTGSGKSGFLRTFAAGLAASHPPDRVNLLFIDFKGGSGLGPLTGLPHCVGLLTDLGAPDVERTLVSLRAEVRRREELLARVNAPDLATYESSRGDGPAVPYLVIVVDEFRILVDEAPDALSELMRIAAIGRSLGIHLIMATQRPQGALNADIRANVTTCIALRVQSSLESVDVMGSGLAAAIPIARPGRAFLIRGTQSPEEFQTATMTSGTDAPADGTVTVRTVTETLTRPQTAGLAADGFPGRQEDSGAAARTPAQVAAPLIDVVAGLWQERGGPLPRRPVADPLPERLPYPGPGQADRDLIRLGRVDLPELQCVRELSWSPDKHGHLGFVGAGAGTSDATLALTVDQLLAGNLESHLYVLDATGAFVSIAAAPRSGAVAGLHELRRAARVLQRVAEEVTFRLSVPAASPRPLLVLVLNAWGTWVSAFRSGPLAWAEDLVHDIVRDGPRAGITVVVSGERELVTSRFFAALPNRIFFPAGSTDAGRLAWPRLPALGPIPGRVAVFGAFVPVPGATGHPAQMFEPMATGGRSKVFGAVATKPFRVDALPTLVTVDEVLAGCRAPGGGPRSAPPAPSVRPASTIAAASAAVDRAVDGGVPGTARVPVPATELLIGVAGDELRPCGIRLPAGGVLAVLGGPASGKSTLLAALPAMNPAGAWLSPQPGTDPGQYWSAVHASALAGTLDRTAIALADDADLLPPEANSNLATLNSLGWRVVLAAGSGPGFGQRVTLAGIARSQGRAVLIRPRGLIDGDMFGVRFEPEQNPPPGRAVVISDGRATPVQLAADRLTGGPVRISPGRRAARAGPLQDST</sequence>
<feature type="domain" description="FHA" evidence="7">
    <location>
        <begin position="147"/>
        <end position="195"/>
    </location>
</feature>
<evidence type="ECO:0000259" key="7">
    <source>
        <dbReference type="PROSITE" id="PS50006"/>
    </source>
</evidence>
<dbReference type="CDD" id="cd00060">
    <property type="entry name" value="FHA"/>
    <property type="match status" value="1"/>
</dbReference>
<feature type="domain" description="FtsK" evidence="8">
    <location>
        <begin position="629"/>
        <end position="818"/>
    </location>
</feature>
<dbReference type="InterPro" id="IPR027417">
    <property type="entry name" value="P-loop_NTPase"/>
</dbReference>
<dbReference type="PANTHER" id="PTHR22683">
    <property type="entry name" value="SPORULATION PROTEIN RELATED"/>
    <property type="match status" value="1"/>
</dbReference>
<dbReference type="InterPro" id="IPR002543">
    <property type="entry name" value="FtsK_dom"/>
</dbReference>
<keyword evidence="6" id="KW-0472">Membrane</keyword>